<reference evidence="1" key="1">
    <citation type="submission" date="2023-04" db="EMBL/GenBank/DDBJ databases">
        <title>A chromosome-level genome assembly of the parasitoid wasp Eretmocerus hayati.</title>
        <authorList>
            <person name="Zhong Y."/>
            <person name="Liu S."/>
            <person name="Liu Y."/>
        </authorList>
    </citation>
    <scope>NUCLEOTIDE SEQUENCE</scope>
    <source>
        <strain evidence="1">ZJU_SS_LIU_2023</strain>
    </source>
</reference>
<gene>
    <name evidence="1" type="ORF">QAD02_003788</name>
</gene>
<dbReference type="Proteomes" id="UP001239111">
    <property type="component" value="Chromosome 3"/>
</dbReference>
<name>A0ACC2NQE0_9HYME</name>
<sequence>MLLPAWKNLLYWYLSCSVTSIVATSLQNGSKHLLIESSLDINEDSIIILPENNIRIESHSIFASCKENHTIPTSCEVHLGQLNPIGEYSLKKTCNVDIAWNEKRLRISSLPMALYSFSNLTKALITWDEISSQHLYFFKNIAVVDMASCNIRNWTFVAPIKLPNRSRRDNIIVIVKRDTFDIIVSDPHKCEGYDKCKLIYTGLSDQPERIEEFSTDDLPAFAEYAPSTLSSPEIIYFKDPNHFAMSISNRVKQLETNFGNRSAHNLASSVAHEFYTICGMFEGGNQGLSLNCDTFYRNETKPKTNNQFDVTKLGHNIKLKDVKNVDILNSADGNVYVLLYIVSAQNTNSERVRLHLMRFDKNKDKDPLHLREFHVLHLKCSVQRFKIREGQDEICFSFMCADKVQNGSEKAKNLIKFWNDCSSKGI</sequence>
<dbReference type="EMBL" id="CM056743">
    <property type="protein sequence ID" value="KAJ8672529.1"/>
    <property type="molecule type" value="Genomic_DNA"/>
</dbReference>
<accession>A0ACC2NQE0</accession>
<organism evidence="1 2">
    <name type="scientific">Eretmocerus hayati</name>
    <dbReference type="NCBI Taxonomy" id="131215"/>
    <lineage>
        <taxon>Eukaryota</taxon>
        <taxon>Metazoa</taxon>
        <taxon>Ecdysozoa</taxon>
        <taxon>Arthropoda</taxon>
        <taxon>Hexapoda</taxon>
        <taxon>Insecta</taxon>
        <taxon>Pterygota</taxon>
        <taxon>Neoptera</taxon>
        <taxon>Endopterygota</taxon>
        <taxon>Hymenoptera</taxon>
        <taxon>Apocrita</taxon>
        <taxon>Proctotrupomorpha</taxon>
        <taxon>Chalcidoidea</taxon>
        <taxon>Aphelinidae</taxon>
        <taxon>Aphelininae</taxon>
        <taxon>Eretmocerus</taxon>
    </lineage>
</organism>
<protein>
    <submittedName>
        <fullName evidence="1">Uncharacterized protein</fullName>
    </submittedName>
</protein>
<keyword evidence="2" id="KW-1185">Reference proteome</keyword>
<evidence type="ECO:0000313" key="1">
    <source>
        <dbReference type="EMBL" id="KAJ8672529.1"/>
    </source>
</evidence>
<evidence type="ECO:0000313" key="2">
    <source>
        <dbReference type="Proteomes" id="UP001239111"/>
    </source>
</evidence>
<proteinExistence type="predicted"/>
<comment type="caution">
    <text evidence="1">The sequence shown here is derived from an EMBL/GenBank/DDBJ whole genome shotgun (WGS) entry which is preliminary data.</text>
</comment>